<dbReference type="EMBL" id="CP128402">
    <property type="protein sequence ID" value="WJW70315.1"/>
    <property type="molecule type" value="Genomic_DNA"/>
</dbReference>
<organism evidence="2 3">
    <name type="scientific">Candidatus Chlorohelix allophototropha</name>
    <dbReference type="NCBI Taxonomy" id="3003348"/>
    <lineage>
        <taxon>Bacteria</taxon>
        <taxon>Bacillati</taxon>
        <taxon>Chloroflexota</taxon>
        <taxon>Chloroflexia</taxon>
        <taxon>Candidatus Chloroheliales</taxon>
        <taxon>Candidatus Chloroheliaceae</taxon>
        <taxon>Candidatus Chlorohelix</taxon>
    </lineage>
</organism>
<sequence>MNIKDLRLRLDHPLLYSTAIIILSILFAILFLGPFWASLDLHVPGEKWNKIDFTQPVDSIFYVRNAELGYRWGVSDPTSLWFHPLIAWCIQLVPISLPGNIKFWILSLISGLLASLAVYKFTNLITLTPLNPRMILLIPFIPGGIGIATGNAEIPCLLFTSLLGISVLTKQPLLYPLLFGSLSILTKPNALYMIPFLFTFATVQI</sequence>
<gene>
    <name evidence="2" type="ORF">OZ401_005046</name>
</gene>
<keyword evidence="1" id="KW-0472">Membrane</keyword>
<evidence type="ECO:0000313" key="3">
    <source>
        <dbReference type="Proteomes" id="UP001431572"/>
    </source>
</evidence>
<feature type="transmembrane region" description="Helical" evidence="1">
    <location>
        <begin position="134"/>
        <end position="167"/>
    </location>
</feature>
<geneLocation type="plasmid" evidence="2 3">
    <name>unnamed2</name>
</geneLocation>
<keyword evidence="1" id="KW-0812">Transmembrane</keyword>
<keyword evidence="2" id="KW-0614">Plasmid</keyword>
<evidence type="ECO:0000313" key="2">
    <source>
        <dbReference type="EMBL" id="WJW70315.1"/>
    </source>
</evidence>
<dbReference type="RefSeq" id="WP_341472185.1">
    <property type="nucleotide sequence ID" value="NZ_CP128402.1"/>
</dbReference>
<dbReference type="Proteomes" id="UP001431572">
    <property type="component" value="Plasmid unnamed2"/>
</dbReference>
<evidence type="ECO:0008006" key="4">
    <source>
        <dbReference type="Google" id="ProtNLM"/>
    </source>
</evidence>
<feature type="transmembrane region" description="Helical" evidence="1">
    <location>
        <begin position="14"/>
        <end position="37"/>
    </location>
</feature>
<reference evidence="2" key="1">
    <citation type="journal article" date="2024" name="Nature">
        <title>Anoxygenic phototroph of the Chloroflexota uses a type I reaction centre.</title>
        <authorList>
            <person name="Tsuji J.M."/>
            <person name="Shaw N.A."/>
            <person name="Nagashima S."/>
            <person name="Venkiteswaran J.J."/>
            <person name="Schiff S.L."/>
            <person name="Watanabe T."/>
            <person name="Fukui M."/>
            <person name="Hanada S."/>
            <person name="Tank M."/>
            <person name="Neufeld J.D."/>
        </authorList>
    </citation>
    <scope>NUCLEOTIDE SEQUENCE</scope>
    <source>
        <strain evidence="2">L227-S17</strain>
    </source>
</reference>
<feature type="transmembrane region" description="Helical" evidence="1">
    <location>
        <begin position="173"/>
        <end position="198"/>
    </location>
</feature>
<keyword evidence="1" id="KW-1133">Transmembrane helix</keyword>
<evidence type="ECO:0000256" key="1">
    <source>
        <dbReference type="SAM" id="Phobius"/>
    </source>
</evidence>
<keyword evidence="3" id="KW-1185">Reference proteome</keyword>
<protein>
    <recommendedName>
        <fullName evidence="4">Glycosyltransferase RgtA/B/C/D-like domain-containing protein</fullName>
    </recommendedName>
</protein>
<accession>A0ABY9BAZ8</accession>
<proteinExistence type="predicted"/>
<name>A0ABY9BAZ8_9CHLR</name>
<feature type="transmembrane region" description="Helical" evidence="1">
    <location>
        <begin position="103"/>
        <end position="122"/>
    </location>
</feature>